<evidence type="ECO:0000256" key="1">
    <source>
        <dbReference type="SAM" id="Phobius"/>
    </source>
</evidence>
<keyword evidence="3" id="KW-1185">Reference proteome</keyword>
<feature type="transmembrane region" description="Helical" evidence="1">
    <location>
        <begin position="248"/>
        <end position="270"/>
    </location>
</feature>
<feature type="transmembrane region" description="Helical" evidence="1">
    <location>
        <begin position="282"/>
        <end position="306"/>
    </location>
</feature>
<feature type="transmembrane region" description="Helical" evidence="1">
    <location>
        <begin position="24"/>
        <end position="47"/>
    </location>
</feature>
<proteinExistence type="predicted"/>
<feature type="transmembrane region" description="Helical" evidence="1">
    <location>
        <begin position="347"/>
        <end position="368"/>
    </location>
</feature>
<gene>
    <name evidence="2" type="ORF">HZZ10_02270</name>
</gene>
<feature type="transmembrane region" description="Helical" evidence="1">
    <location>
        <begin position="318"/>
        <end position="335"/>
    </location>
</feature>
<keyword evidence="1" id="KW-0812">Transmembrane</keyword>
<keyword evidence="1" id="KW-1133">Transmembrane helix</keyword>
<protein>
    <submittedName>
        <fullName evidence="2">Uncharacterized protein</fullName>
    </submittedName>
</protein>
<feature type="transmembrane region" description="Helical" evidence="1">
    <location>
        <begin position="215"/>
        <end position="236"/>
    </location>
</feature>
<keyword evidence="1" id="KW-0472">Membrane</keyword>
<evidence type="ECO:0000313" key="3">
    <source>
        <dbReference type="Proteomes" id="UP000561011"/>
    </source>
</evidence>
<sequence>MVTATTPAVARPDGQQRTARRIPIFVAALLCLLAALWGGLLLLGLPLPTLASSTASDHGPLITLGFLGTVISLERAVALGRSWGFLAPAVSGAGGLALLVGQPLAGRLLLCLASVLLCVIYLVVHRIQPAFHLRVMALGALCWYVATVLWLAGWTVPRMVPWLAGFLVLTILGERLELARVGMLRPSAVRQLAAAGALFLVGLLVATAFPETSTGTRLAGAGMLALALWGAAHDVARRTVRVPGVTRFMAVCLLAGYVWLAVGGTIWLVAGDLGSSLAVYDSGLHAVFLGFVMSMIFGHAPVIVPAVLRVRLPFHPSFYAHVVLLHTALAARLVGGDALGSNPWWTGGGIATEVAVVLFLVASATAVVRARRTGRTA</sequence>
<reference evidence="2 3" key="1">
    <citation type="submission" date="2020-07" db="EMBL/GenBank/DDBJ databases">
        <title>MOT database genomes.</title>
        <authorList>
            <person name="Joseph S."/>
            <person name="Aduse-Opoku J."/>
            <person name="Hashim A."/>
            <person name="Wade W."/>
            <person name="Curtis M."/>
        </authorList>
    </citation>
    <scope>NUCLEOTIDE SEQUENCE [LARGE SCALE GENOMIC DNA]</scope>
    <source>
        <strain evidence="2 3">DSM 100099</strain>
    </source>
</reference>
<feature type="transmembrane region" description="Helical" evidence="1">
    <location>
        <begin position="188"/>
        <end position="209"/>
    </location>
</feature>
<dbReference type="AlphaFoldDB" id="A0A853EP47"/>
<dbReference type="RefSeq" id="WP_179912240.1">
    <property type="nucleotide sequence ID" value="NZ_JACBYE010000003.1"/>
</dbReference>
<accession>A0A853EP47</accession>
<comment type="caution">
    <text evidence="2">The sequence shown here is derived from an EMBL/GenBank/DDBJ whole genome shotgun (WGS) entry which is preliminary data.</text>
</comment>
<feature type="transmembrane region" description="Helical" evidence="1">
    <location>
        <begin position="107"/>
        <end position="124"/>
    </location>
</feature>
<name>A0A853EP47_9MICO</name>
<dbReference type="EMBL" id="JACBYE010000003">
    <property type="protein sequence ID" value="NYS92359.1"/>
    <property type="molecule type" value="Genomic_DNA"/>
</dbReference>
<evidence type="ECO:0000313" key="2">
    <source>
        <dbReference type="EMBL" id="NYS92359.1"/>
    </source>
</evidence>
<organism evidence="2 3">
    <name type="scientific">Sanguibacter inulinus</name>
    <dbReference type="NCBI Taxonomy" id="60922"/>
    <lineage>
        <taxon>Bacteria</taxon>
        <taxon>Bacillati</taxon>
        <taxon>Actinomycetota</taxon>
        <taxon>Actinomycetes</taxon>
        <taxon>Micrococcales</taxon>
        <taxon>Sanguibacteraceae</taxon>
        <taxon>Sanguibacter</taxon>
    </lineage>
</organism>
<dbReference type="Proteomes" id="UP000561011">
    <property type="component" value="Unassembled WGS sequence"/>
</dbReference>
<feature type="transmembrane region" description="Helical" evidence="1">
    <location>
        <begin position="131"/>
        <end position="153"/>
    </location>
</feature>
<feature type="transmembrane region" description="Helical" evidence="1">
    <location>
        <begin position="159"/>
        <end position="176"/>
    </location>
</feature>